<dbReference type="PATRIC" id="fig|226910.6.peg.4339"/>
<accession>A0A0C2E724</accession>
<evidence type="ECO:0000313" key="1">
    <source>
        <dbReference type="EMBL" id="KIH81684.1"/>
    </source>
</evidence>
<dbReference type="Gene3D" id="3.40.630.30">
    <property type="match status" value="1"/>
</dbReference>
<gene>
    <name evidence="1" type="ORF">UCMB321_4347</name>
</gene>
<evidence type="ECO:0000313" key="2">
    <source>
        <dbReference type="Proteomes" id="UP000031535"/>
    </source>
</evidence>
<dbReference type="Proteomes" id="UP000031535">
    <property type="component" value="Unassembled WGS sequence"/>
</dbReference>
<proteinExistence type="predicted"/>
<keyword evidence="2" id="KW-1185">Reference proteome</keyword>
<dbReference type="SUPFAM" id="SSF55729">
    <property type="entry name" value="Acyl-CoA N-acyltransferases (Nat)"/>
    <property type="match status" value="1"/>
</dbReference>
<dbReference type="OrthoDB" id="3034222at2"/>
<dbReference type="STRING" id="226910.UCMB321_4347"/>
<protein>
    <submittedName>
        <fullName evidence="1">Uncharacterized protein</fullName>
    </submittedName>
</protein>
<comment type="caution">
    <text evidence="1">The sequence shown here is derived from an EMBL/GenBank/DDBJ whole genome shotgun (WGS) entry which is preliminary data.</text>
</comment>
<reference evidence="1 2" key="1">
    <citation type="submission" date="2015-01" db="EMBL/GenBank/DDBJ databases">
        <title>Complete genome of Pseudomonas batumici UCM B-321 producer of the batumin antibiotic with strong antistaphilococcal and potential anticancer activity.</title>
        <authorList>
            <person name="Klochko V.V."/>
            <person name="Zelena L.B."/>
            <person name="Elena K.A."/>
            <person name="Reva O.N."/>
        </authorList>
    </citation>
    <scope>NUCLEOTIDE SEQUENCE [LARGE SCALE GENOMIC DNA]</scope>
    <source>
        <strain evidence="1 2">UCM B-321</strain>
    </source>
</reference>
<dbReference type="InterPro" id="IPR016181">
    <property type="entry name" value="Acyl_CoA_acyltransferase"/>
</dbReference>
<dbReference type="Pfam" id="PF04339">
    <property type="entry name" value="FemAB_like"/>
    <property type="match status" value="1"/>
</dbReference>
<dbReference type="RefSeq" id="WP_040070551.1">
    <property type="nucleotide sequence ID" value="NZ_JXDG01000058.1"/>
</dbReference>
<dbReference type="EMBL" id="JXDG01000058">
    <property type="protein sequence ID" value="KIH81684.1"/>
    <property type="molecule type" value="Genomic_DNA"/>
</dbReference>
<organism evidence="1 2">
    <name type="scientific">Pseudomonas batumici</name>
    <dbReference type="NCBI Taxonomy" id="226910"/>
    <lineage>
        <taxon>Bacteria</taxon>
        <taxon>Pseudomonadati</taxon>
        <taxon>Pseudomonadota</taxon>
        <taxon>Gammaproteobacteria</taxon>
        <taxon>Pseudomonadales</taxon>
        <taxon>Pseudomonadaceae</taxon>
        <taxon>Pseudomonas</taxon>
    </lineage>
</organism>
<name>A0A0C2E724_9PSED</name>
<dbReference type="AlphaFoldDB" id="A0A0C2E724"/>
<dbReference type="InterPro" id="IPR007434">
    <property type="entry name" value="FemAB-like"/>
</dbReference>
<sequence>MISAQAFSSIEAIDRNAWNDCFTGVLENWEYYLAVEKAGIEDFEWRYLALFEDGRLLAVAPAFITSYKLDTTVQGLVKRFTGWINRFLPGVLEFPLYAIGSPVAERCTAGTASHVPAERRQALLEQLLALAHDDARHLGIRLIAVKDAPSDDNDWSRSCKAAGYQTMPSLPSALLPIPFGSVDAYLGTLGKSTRKDLRRKLRAPGPRIEWRRNIDDVLPRIMELYEATLARSELQFERLPAGYFTNVLEHMDERAACVLYWVDDKLVAFNLVLFDGDRLIDKFFGHEVNQSREHNLYFRSWLANVEYCISHGIPLYECGQAGYASKIRLGCSFEGNNMFFHHRNWLINNILRGVKLLVRPDRFDPAMSAAISET</sequence>